<proteinExistence type="predicted"/>
<dbReference type="AlphaFoldDB" id="A0A644VFY3"/>
<evidence type="ECO:0000313" key="1">
    <source>
        <dbReference type="EMBL" id="MPL90248.1"/>
    </source>
</evidence>
<reference evidence="1" key="1">
    <citation type="submission" date="2019-08" db="EMBL/GenBank/DDBJ databases">
        <authorList>
            <person name="Kucharzyk K."/>
            <person name="Murdoch R.W."/>
            <person name="Higgins S."/>
            <person name="Loffler F."/>
        </authorList>
    </citation>
    <scope>NUCLEOTIDE SEQUENCE</scope>
</reference>
<organism evidence="1">
    <name type="scientific">bioreactor metagenome</name>
    <dbReference type="NCBI Taxonomy" id="1076179"/>
    <lineage>
        <taxon>unclassified sequences</taxon>
        <taxon>metagenomes</taxon>
        <taxon>ecological metagenomes</taxon>
    </lineage>
</organism>
<comment type="caution">
    <text evidence="1">The sequence shown here is derived from an EMBL/GenBank/DDBJ whole genome shotgun (WGS) entry which is preliminary data.</text>
</comment>
<protein>
    <submittedName>
        <fullName evidence="1">Uncharacterized protein</fullName>
    </submittedName>
</protein>
<name>A0A644VFY3_9ZZZZ</name>
<sequence>MRGKLLYKIEQGGGVIDGDTVPVISSWSPKAMDCTYQANTISNKGRYEGGAFIISSYTILIDEMDFSAKMVRLINTRGDLICEKVIQSIEVLEEVQKVKITI</sequence>
<accession>A0A644VFY3</accession>
<gene>
    <name evidence="1" type="ORF">SDC9_36295</name>
</gene>
<dbReference type="EMBL" id="VSSQ01000298">
    <property type="protein sequence ID" value="MPL90248.1"/>
    <property type="molecule type" value="Genomic_DNA"/>
</dbReference>